<dbReference type="RefSeq" id="WP_006900319.1">
    <property type="nucleotide sequence ID" value="NZ_BAOQ01000018.1"/>
</dbReference>
<name>A0ABQ0IKU2_9ACTN</name>
<dbReference type="Gene3D" id="3.30.750.24">
    <property type="entry name" value="STAS domain"/>
    <property type="match status" value="1"/>
</dbReference>
<gene>
    <name evidence="3" type="ORF">GP2_018_00080</name>
</gene>
<sequence>MRPKRPEDNGFRLMTRRYRAQHPTEMSNLMPLSTSTTFRSAFDAATESASRTSTRRFDSSKSYCVQGFSGSIDAETGADFAIALDRVVRSRCDGIVLDLTAVNFFGTVGLVLLGTFIDDATRASIPVVVAGERTVSRPLEVSGLTAKVRIYETLEEAGRVLADGGTGPSTVEFAVPE</sequence>
<keyword evidence="1" id="KW-0472">Membrane</keyword>
<feature type="domain" description="STAS" evidence="2">
    <location>
        <begin position="53"/>
        <end position="161"/>
    </location>
</feature>
<dbReference type="SUPFAM" id="SSF52091">
    <property type="entry name" value="SpoIIaa-like"/>
    <property type="match status" value="1"/>
</dbReference>
<dbReference type="PROSITE" id="PS50801">
    <property type="entry name" value="STAS"/>
    <property type="match status" value="1"/>
</dbReference>
<dbReference type="InterPro" id="IPR036513">
    <property type="entry name" value="STAS_dom_sf"/>
</dbReference>
<reference evidence="3 4" key="1">
    <citation type="submission" date="2013-02" db="EMBL/GenBank/DDBJ databases">
        <title>Whole genome shotgun sequence of Gordonia paraffinivorans NBRC 108238.</title>
        <authorList>
            <person name="Isaki-Nakamura S."/>
            <person name="Hosoyama A."/>
            <person name="Tsuchikane K."/>
            <person name="Ando Y."/>
            <person name="Baba S."/>
            <person name="Ohji S."/>
            <person name="Hamada M."/>
            <person name="Tamura T."/>
            <person name="Yamazoe A."/>
            <person name="Yamazaki S."/>
            <person name="Fujita N."/>
        </authorList>
    </citation>
    <scope>NUCLEOTIDE SEQUENCE [LARGE SCALE GENOMIC DNA]</scope>
    <source>
        <strain evidence="3 4">NBRC 108238</strain>
    </source>
</reference>
<evidence type="ECO:0000256" key="1">
    <source>
        <dbReference type="SAM" id="Phobius"/>
    </source>
</evidence>
<keyword evidence="4" id="KW-1185">Reference proteome</keyword>
<dbReference type="InterPro" id="IPR002645">
    <property type="entry name" value="STAS_dom"/>
</dbReference>
<keyword evidence="1" id="KW-1133">Transmembrane helix</keyword>
<accession>A0ABQ0IKU2</accession>
<protein>
    <recommendedName>
        <fullName evidence="2">STAS domain-containing protein</fullName>
    </recommendedName>
</protein>
<dbReference type="Pfam" id="PF01740">
    <property type="entry name" value="STAS"/>
    <property type="match status" value="1"/>
</dbReference>
<evidence type="ECO:0000259" key="2">
    <source>
        <dbReference type="PROSITE" id="PS50801"/>
    </source>
</evidence>
<organism evidence="3 4">
    <name type="scientific">Gordonia paraffinivorans NBRC 108238</name>
    <dbReference type="NCBI Taxonomy" id="1223543"/>
    <lineage>
        <taxon>Bacteria</taxon>
        <taxon>Bacillati</taxon>
        <taxon>Actinomycetota</taxon>
        <taxon>Actinomycetes</taxon>
        <taxon>Mycobacteriales</taxon>
        <taxon>Gordoniaceae</taxon>
        <taxon>Gordonia</taxon>
    </lineage>
</organism>
<dbReference type="EMBL" id="BAOQ01000018">
    <property type="protein sequence ID" value="GAC84085.1"/>
    <property type="molecule type" value="Genomic_DNA"/>
</dbReference>
<evidence type="ECO:0000313" key="3">
    <source>
        <dbReference type="EMBL" id="GAC84085.1"/>
    </source>
</evidence>
<dbReference type="Proteomes" id="UP000035021">
    <property type="component" value="Unassembled WGS sequence"/>
</dbReference>
<keyword evidence="1" id="KW-0812">Transmembrane</keyword>
<evidence type="ECO:0000313" key="4">
    <source>
        <dbReference type="Proteomes" id="UP000035021"/>
    </source>
</evidence>
<feature type="transmembrane region" description="Helical" evidence="1">
    <location>
        <begin position="95"/>
        <end position="117"/>
    </location>
</feature>
<comment type="caution">
    <text evidence="3">The sequence shown here is derived from an EMBL/GenBank/DDBJ whole genome shotgun (WGS) entry which is preliminary data.</text>
</comment>
<proteinExistence type="predicted"/>
<dbReference type="CDD" id="cd07043">
    <property type="entry name" value="STAS_anti-anti-sigma_factors"/>
    <property type="match status" value="1"/>
</dbReference>